<accession>A0ABQ8XN97</accession>
<reference evidence="3" key="1">
    <citation type="submission" date="2022-08" db="EMBL/GenBank/DDBJ databases">
        <title>Novel sulfate-reducing endosymbionts in the free-living metamonad Anaeramoeba.</title>
        <authorList>
            <person name="Jerlstrom-Hultqvist J."/>
            <person name="Cepicka I."/>
            <person name="Gallot-Lavallee L."/>
            <person name="Salas-Leiva D."/>
            <person name="Curtis B.A."/>
            <person name="Zahonova K."/>
            <person name="Pipaliya S."/>
            <person name="Dacks J."/>
            <person name="Roger A.J."/>
        </authorList>
    </citation>
    <scope>NUCLEOTIDE SEQUENCE</scope>
    <source>
        <strain evidence="3">Schooner1</strain>
    </source>
</reference>
<name>A0ABQ8XN97_9EUKA</name>
<keyword evidence="1" id="KW-0175">Coiled coil</keyword>
<comment type="caution">
    <text evidence="3">The sequence shown here is derived from an EMBL/GenBank/DDBJ whole genome shotgun (WGS) entry which is preliminary data.</text>
</comment>
<gene>
    <name evidence="3" type="ORF">M0813_00722</name>
</gene>
<organism evidence="3 4">
    <name type="scientific">Anaeramoeba flamelloides</name>
    <dbReference type="NCBI Taxonomy" id="1746091"/>
    <lineage>
        <taxon>Eukaryota</taxon>
        <taxon>Metamonada</taxon>
        <taxon>Anaeramoebidae</taxon>
        <taxon>Anaeramoeba</taxon>
    </lineage>
</organism>
<keyword evidence="4" id="KW-1185">Reference proteome</keyword>
<feature type="region of interest" description="Disordered" evidence="2">
    <location>
        <begin position="185"/>
        <end position="217"/>
    </location>
</feature>
<evidence type="ECO:0000256" key="2">
    <source>
        <dbReference type="SAM" id="MobiDB-lite"/>
    </source>
</evidence>
<sequence>MSLFSKVFKGLEFKKKQLPKKKLKLIKRNFKKSNQVVLLVDLQKSGIIVASSPKSVDFFGCTSEKTFHKNNYENLLPIKQHHLNLSTQTLFTDLVQESINGKNDYKDIYHQTIHHRQILTRAYYTPIIINRRLHLQCLLRETEIDENNTIQENETIPTNEKSSSKINLKFINNIKKITEKNTLTDLNNEDEKEEEYEDNDQNNEKNQNTNKRGKEKGKEYVKIDIKTEYEKFFENINTLLHSSKDNNCKSMIKQKLEFFQVHFNNYFDEEQIQKRYSIIQKERDHYQDAIKALRKYIKEIHESLDIYLGGVSDEKEKKRNLLNQNFKLKQEIKKLKQKIK</sequence>
<feature type="coiled-coil region" evidence="1">
    <location>
        <begin position="311"/>
        <end position="338"/>
    </location>
</feature>
<evidence type="ECO:0000256" key="1">
    <source>
        <dbReference type="SAM" id="Coils"/>
    </source>
</evidence>
<feature type="compositionally biased region" description="Acidic residues" evidence="2">
    <location>
        <begin position="187"/>
        <end position="201"/>
    </location>
</feature>
<evidence type="ECO:0000313" key="3">
    <source>
        <dbReference type="EMBL" id="KAJ6234088.1"/>
    </source>
</evidence>
<evidence type="ECO:0008006" key="5">
    <source>
        <dbReference type="Google" id="ProtNLM"/>
    </source>
</evidence>
<dbReference type="EMBL" id="JAOAOG010000272">
    <property type="protein sequence ID" value="KAJ6234088.1"/>
    <property type="molecule type" value="Genomic_DNA"/>
</dbReference>
<dbReference type="Proteomes" id="UP001150062">
    <property type="component" value="Unassembled WGS sequence"/>
</dbReference>
<proteinExistence type="predicted"/>
<evidence type="ECO:0000313" key="4">
    <source>
        <dbReference type="Proteomes" id="UP001150062"/>
    </source>
</evidence>
<protein>
    <recommendedName>
        <fullName evidence="5">MADS-box domain-containing protein</fullName>
    </recommendedName>
</protein>